<name>A0A6J0NSW2_RAPSA</name>
<dbReference type="SMART" id="SM00915">
    <property type="entry name" value="Jacalin"/>
    <property type="match status" value="6"/>
</dbReference>
<protein>
    <submittedName>
        <fullName evidence="5">Jacalin-related lectin 34-like</fullName>
    </submittedName>
</protein>
<gene>
    <name evidence="5" type="primary">LOC108858063</name>
</gene>
<sequence>MVGVIYEQISKATMSWDDGTHAKVKKVHITYDDVIYSVQVTYGTALQVQTPRRGSVGPMSAEFTLESDEYITALSGYALSTQDVVTSLTFTTNKKTYGPYGNKFGYQISVLEKTGKQIAGFRGKKGKILNSVDVHYAPIPTGTSGLETSSGAQKLHVGGLAGGTAWDDGSDHDGVTNIYVGWNLDGIQYVMFGYVKDGQPKQGGHHGSTNGYKGEIVINDPGEHLVSVEGWYDSTNFILGIQFKTNGHKIYDSMGFKFNGDTDTKFTLQVQDKKIIGIHGFASDHLNSIGAYFVPLPSTTTLPIVPPEKVGAVWDDGAYGKVKKVFIGLGQDGITSVKFEYKNGSKVVKGVEHGTPTLLGFEKFTLQLGSDEYITAYSAYVEKLATQNVVTSLTFTTNKKNYGPYGNKSGFEIFVPEETGKQIAGFHGISGNVLNTLGGYYAPIPMPPTKKLDAEGGTGGTAWDDGSDHDGVTKIYVRTGAAGVQYVKFDYVKDGQPKQETRHGVDGSRGLTREIVINYPDEHLVSVEGWYDSSNIILGIQFKTNKKTSDYLGFESDGTGTEFTLQVQNKIIGFHGFSSNHLHSIGAYFVPLPSTTSLPIVPSKKLGAVWDDHTHDKVKKVFVGLGQDGIASVKFVYIDGSYRVYGVERGKPTLLGFEEFTLGSYEYITALSAYTKTLSTQDVVTSLTFTTNKKTYGPYGNKSGLLFSFPEETGKQIAGFHGTSDSVLNSIEVHYAPIPAVQKLDAQGSTGGTEWDDGSDHDGVTNICLGFNWLGIRQVMFSYVKDEETKQGSQHGLKDRRGQTIDIVINHPDEYLVSVEGWYDSSNTIMGIKFETNQKIHDYMGLMNASGTKFSLQVQDKKIVGFHGFSTAFLHSVGAYFAPLSSTTTTPIVTPKELEAKGGESES</sequence>
<accession>A0A6J0NSW2</accession>
<feature type="domain" description="Jacalin-type lectin" evidence="3">
    <location>
        <begin position="741"/>
        <end position="883"/>
    </location>
</feature>
<dbReference type="RefSeq" id="XP_018487550.2">
    <property type="nucleotide sequence ID" value="XM_018632048.2"/>
</dbReference>
<dbReference type="FunFam" id="2.100.10.30:FF:000001">
    <property type="entry name" value="Jacalin-related lectin 33"/>
    <property type="match status" value="5"/>
</dbReference>
<evidence type="ECO:0000313" key="5">
    <source>
        <dbReference type="RefSeq" id="XP_018487550.2"/>
    </source>
</evidence>
<dbReference type="InterPro" id="IPR001229">
    <property type="entry name" value="Jacalin-like_lectin_dom"/>
</dbReference>
<dbReference type="PANTHER" id="PTHR47293:SF34">
    <property type="entry name" value="JACALIN-TYPE LECTIN DOMAIN-CONTAINING PROTEIN"/>
    <property type="match status" value="1"/>
</dbReference>
<reference evidence="4" key="1">
    <citation type="journal article" date="2019" name="Database">
        <title>The radish genome database (RadishGD): an integrated information resource for radish genomics.</title>
        <authorList>
            <person name="Yu H.J."/>
            <person name="Baek S."/>
            <person name="Lee Y.J."/>
            <person name="Cho A."/>
            <person name="Mun J.H."/>
        </authorList>
    </citation>
    <scope>NUCLEOTIDE SEQUENCE [LARGE SCALE GENOMIC DNA]</scope>
    <source>
        <strain evidence="4">cv. WK10039</strain>
    </source>
</reference>
<evidence type="ECO:0000313" key="4">
    <source>
        <dbReference type="Proteomes" id="UP000504610"/>
    </source>
</evidence>
<feature type="domain" description="Jacalin-type lectin" evidence="3">
    <location>
        <begin position="1"/>
        <end position="138"/>
    </location>
</feature>
<evidence type="ECO:0000256" key="1">
    <source>
        <dbReference type="ARBA" id="ARBA00006568"/>
    </source>
</evidence>
<organism evidence="4 5">
    <name type="scientific">Raphanus sativus</name>
    <name type="common">Radish</name>
    <name type="synonym">Raphanus raphanistrum var. sativus</name>
    <dbReference type="NCBI Taxonomy" id="3726"/>
    <lineage>
        <taxon>Eukaryota</taxon>
        <taxon>Viridiplantae</taxon>
        <taxon>Streptophyta</taxon>
        <taxon>Embryophyta</taxon>
        <taxon>Tracheophyta</taxon>
        <taxon>Spermatophyta</taxon>
        <taxon>Magnoliopsida</taxon>
        <taxon>eudicotyledons</taxon>
        <taxon>Gunneridae</taxon>
        <taxon>Pentapetalae</taxon>
        <taxon>rosids</taxon>
        <taxon>malvids</taxon>
        <taxon>Brassicales</taxon>
        <taxon>Brassicaceae</taxon>
        <taxon>Brassiceae</taxon>
        <taxon>Raphanus</taxon>
    </lineage>
</organism>
<evidence type="ECO:0000256" key="2">
    <source>
        <dbReference type="ARBA" id="ARBA00022734"/>
    </source>
</evidence>
<keyword evidence="2" id="KW-0430">Lectin</keyword>
<dbReference type="Pfam" id="PF01419">
    <property type="entry name" value="Jacalin"/>
    <property type="match status" value="6"/>
</dbReference>
<proteinExistence type="inferred from homology"/>
<comment type="similarity">
    <text evidence="1">Belongs to the jacalin lectin family.</text>
</comment>
<dbReference type="GO" id="GO:0030246">
    <property type="term" value="F:carbohydrate binding"/>
    <property type="evidence" value="ECO:0007669"/>
    <property type="project" value="UniProtKB-KW"/>
</dbReference>
<dbReference type="CDD" id="cd09612">
    <property type="entry name" value="Jacalin"/>
    <property type="match status" value="6"/>
</dbReference>
<dbReference type="KEGG" id="rsz:108858063"/>
<feature type="domain" description="Jacalin-type lectin" evidence="3">
    <location>
        <begin position="299"/>
        <end position="443"/>
    </location>
</feature>
<dbReference type="Gene3D" id="2.100.10.30">
    <property type="entry name" value="Jacalin-like lectin domain"/>
    <property type="match status" value="6"/>
</dbReference>
<dbReference type="AlphaFoldDB" id="A0A6J0NSW2"/>
<dbReference type="InterPro" id="IPR036404">
    <property type="entry name" value="Jacalin-like_lectin_dom_sf"/>
</dbReference>
<keyword evidence="4" id="KW-1185">Reference proteome</keyword>
<evidence type="ECO:0000259" key="3">
    <source>
        <dbReference type="PROSITE" id="PS51752"/>
    </source>
</evidence>
<feature type="domain" description="Jacalin-type lectin" evidence="3">
    <location>
        <begin position="449"/>
        <end position="591"/>
    </location>
</feature>
<dbReference type="SUPFAM" id="SSF51101">
    <property type="entry name" value="Mannose-binding lectins"/>
    <property type="match status" value="6"/>
</dbReference>
<dbReference type="GeneID" id="108858063"/>
<reference evidence="5" key="2">
    <citation type="submission" date="2025-08" db="UniProtKB">
        <authorList>
            <consortium name="RefSeq"/>
        </authorList>
    </citation>
    <scope>IDENTIFICATION</scope>
    <source>
        <tissue evidence="5">Leaf</tissue>
    </source>
</reference>
<feature type="domain" description="Jacalin-type lectin" evidence="3">
    <location>
        <begin position="595"/>
        <end position="737"/>
    </location>
</feature>
<feature type="domain" description="Jacalin-type lectin" evidence="3">
    <location>
        <begin position="152"/>
        <end position="295"/>
    </location>
</feature>
<dbReference type="PROSITE" id="PS51752">
    <property type="entry name" value="JACALIN_LECTIN"/>
    <property type="match status" value="6"/>
</dbReference>
<dbReference type="OrthoDB" id="1089737at2759"/>
<dbReference type="Proteomes" id="UP000504610">
    <property type="component" value="Chromosome 5"/>
</dbReference>
<dbReference type="PANTHER" id="PTHR47293">
    <property type="entry name" value="JACALIN-RELATED LECTIN 3"/>
    <property type="match status" value="1"/>
</dbReference>
<dbReference type="InterPro" id="IPR033734">
    <property type="entry name" value="Jacalin-like_lectin_dom_plant"/>
</dbReference>